<evidence type="ECO:0000259" key="3">
    <source>
        <dbReference type="PROSITE" id="PS50943"/>
    </source>
</evidence>
<evidence type="ECO:0000313" key="5">
    <source>
        <dbReference type="Proteomes" id="UP000602647"/>
    </source>
</evidence>
<comment type="caution">
    <text evidence="4">The sequence shown here is derived from an EMBL/GenBank/DDBJ whole genome shotgun (WGS) entry which is preliminary data.</text>
</comment>
<evidence type="ECO:0000256" key="1">
    <source>
        <dbReference type="ARBA" id="ARBA00023125"/>
    </source>
</evidence>
<reference evidence="4" key="1">
    <citation type="submission" date="2020-08" db="EMBL/GenBank/DDBJ databases">
        <title>Genome public.</title>
        <authorList>
            <person name="Liu C."/>
            <person name="Sun Q."/>
        </authorList>
    </citation>
    <scope>NUCLEOTIDE SEQUENCE</scope>
    <source>
        <strain evidence="4">BX12</strain>
    </source>
</reference>
<dbReference type="GO" id="GO:0003677">
    <property type="term" value="F:DNA binding"/>
    <property type="evidence" value="ECO:0007669"/>
    <property type="project" value="UniProtKB-KW"/>
</dbReference>
<dbReference type="SMART" id="SM00530">
    <property type="entry name" value="HTH_XRE"/>
    <property type="match status" value="1"/>
</dbReference>
<evidence type="ECO:0000256" key="2">
    <source>
        <dbReference type="SAM" id="Phobius"/>
    </source>
</evidence>
<name>A0A923NNN8_9FIRM</name>
<sequence length="207" mass="23212">MEIGAQIKARRQELNMTQEMLANKLNVGRSTVSNWEIGRNYPDLQLIVSISDVLNLSLDTLLGKESEVVKDIARDTNIRKSQSRKIKILSALLIVVILAGLFGIYKVVEYRDISSPEQILSLQAYEDRLVITTDLPFYRSVVGYTIGNSPDGNDTIELSLSSQIDLSLDHQQKIVVETDSLEEDMGIRSLKTVDIVDQNGIIKTFEL</sequence>
<dbReference type="InterPro" id="IPR010982">
    <property type="entry name" value="Lambda_DNA-bd_dom_sf"/>
</dbReference>
<dbReference type="CDD" id="cd00093">
    <property type="entry name" value="HTH_XRE"/>
    <property type="match status" value="1"/>
</dbReference>
<gene>
    <name evidence="4" type="ORF">H9L42_08720</name>
</gene>
<dbReference type="AlphaFoldDB" id="A0A923NNN8"/>
<dbReference type="Proteomes" id="UP000602647">
    <property type="component" value="Unassembled WGS sequence"/>
</dbReference>
<keyword evidence="2" id="KW-0472">Membrane</keyword>
<feature type="domain" description="HTH cro/C1-type" evidence="3">
    <location>
        <begin position="7"/>
        <end position="61"/>
    </location>
</feature>
<dbReference type="PROSITE" id="PS50943">
    <property type="entry name" value="HTH_CROC1"/>
    <property type="match status" value="1"/>
</dbReference>
<dbReference type="PANTHER" id="PTHR46558:SF4">
    <property type="entry name" value="DNA-BIDING PHAGE PROTEIN"/>
    <property type="match status" value="1"/>
</dbReference>
<dbReference type="Pfam" id="PF01381">
    <property type="entry name" value="HTH_3"/>
    <property type="match status" value="1"/>
</dbReference>
<evidence type="ECO:0000313" key="4">
    <source>
        <dbReference type="EMBL" id="MBC6679910.1"/>
    </source>
</evidence>
<feature type="transmembrane region" description="Helical" evidence="2">
    <location>
        <begin position="88"/>
        <end position="108"/>
    </location>
</feature>
<dbReference type="PANTHER" id="PTHR46558">
    <property type="entry name" value="TRACRIPTIONAL REGULATORY PROTEIN-RELATED-RELATED"/>
    <property type="match status" value="1"/>
</dbReference>
<accession>A0A923NNN8</accession>
<proteinExistence type="predicted"/>
<dbReference type="EMBL" id="JACRYT010000007">
    <property type="protein sequence ID" value="MBC6679910.1"/>
    <property type="molecule type" value="Genomic_DNA"/>
</dbReference>
<keyword evidence="2" id="KW-0812">Transmembrane</keyword>
<keyword evidence="5" id="KW-1185">Reference proteome</keyword>
<dbReference type="SUPFAM" id="SSF47413">
    <property type="entry name" value="lambda repressor-like DNA-binding domains"/>
    <property type="match status" value="1"/>
</dbReference>
<organism evidence="4 5">
    <name type="scientific">Zhenpiania hominis</name>
    <dbReference type="NCBI Taxonomy" id="2763644"/>
    <lineage>
        <taxon>Bacteria</taxon>
        <taxon>Bacillati</taxon>
        <taxon>Bacillota</taxon>
        <taxon>Clostridia</taxon>
        <taxon>Peptostreptococcales</taxon>
        <taxon>Anaerovoracaceae</taxon>
        <taxon>Zhenpiania</taxon>
    </lineage>
</organism>
<keyword evidence="1" id="KW-0238">DNA-binding</keyword>
<protein>
    <submittedName>
        <fullName evidence="4">Helix-turn-helix domain-containing protein</fullName>
    </submittedName>
</protein>
<dbReference type="InterPro" id="IPR001387">
    <property type="entry name" value="Cro/C1-type_HTH"/>
</dbReference>
<dbReference type="Gene3D" id="1.10.260.40">
    <property type="entry name" value="lambda repressor-like DNA-binding domains"/>
    <property type="match status" value="1"/>
</dbReference>
<dbReference type="RefSeq" id="WP_187303009.1">
    <property type="nucleotide sequence ID" value="NZ_CBCTQH010000004.1"/>
</dbReference>
<keyword evidence="2" id="KW-1133">Transmembrane helix</keyword>